<proteinExistence type="inferred from homology"/>
<dbReference type="RefSeq" id="WP_213042745.1">
    <property type="nucleotide sequence ID" value="NZ_CAJNBJ010000016.1"/>
</dbReference>
<accession>A0ABM8RLX3</accession>
<feature type="domain" description="UspA" evidence="2">
    <location>
        <begin position="2"/>
        <end position="142"/>
    </location>
</feature>
<dbReference type="PRINTS" id="PR01438">
    <property type="entry name" value="UNVRSLSTRESS"/>
</dbReference>
<dbReference type="SUPFAM" id="SSF52402">
    <property type="entry name" value="Adenine nucleotide alpha hydrolases-like"/>
    <property type="match status" value="2"/>
</dbReference>
<evidence type="ECO:0000313" key="4">
    <source>
        <dbReference type="Proteomes" id="UP000675880"/>
    </source>
</evidence>
<dbReference type="CDD" id="cd00293">
    <property type="entry name" value="USP-like"/>
    <property type="match status" value="2"/>
</dbReference>
<keyword evidence="4" id="KW-1185">Reference proteome</keyword>
<evidence type="ECO:0000256" key="1">
    <source>
        <dbReference type="ARBA" id="ARBA00008791"/>
    </source>
</evidence>
<sequence length="285" mass="31453">MRVLIALDWSEQAFAAVREASYLYDLHEVILVHGIDLGMFQYPIVAEVSSMQGYDEFRDAMKKAGEQLLDHTTTLLPTEGVSITRVCEFAKPASLILDKARDLRPELIVLGARGRGRVGEFVLGSVSHRVALHADCTTLIVKEREGPVKRVTVAVEGHEDAERIKSWLLAHPFRNPVDLTIISVVRPIPATDPFSLFPLQDWTGIAVRSAEDLVKHLAASVMNNRYTVGTQVSVGDPTDILTERAKSADLLIIGSHGRKGLERFLLGSISHALLHQVPCPVLMVR</sequence>
<dbReference type="Pfam" id="PF00582">
    <property type="entry name" value="Usp"/>
    <property type="match status" value="2"/>
</dbReference>
<dbReference type="InterPro" id="IPR014729">
    <property type="entry name" value="Rossmann-like_a/b/a_fold"/>
</dbReference>
<dbReference type="PANTHER" id="PTHR31964:SF113">
    <property type="entry name" value="USPA DOMAIN-CONTAINING PROTEIN"/>
    <property type="match status" value="1"/>
</dbReference>
<organism evidence="3 4">
    <name type="scientific">Nitrospira defluvii</name>
    <dbReference type="NCBI Taxonomy" id="330214"/>
    <lineage>
        <taxon>Bacteria</taxon>
        <taxon>Pseudomonadati</taxon>
        <taxon>Nitrospirota</taxon>
        <taxon>Nitrospiria</taxon>
        <taxon>Nitrospirales</taxon>
        <taxon>Nitrospiraceae</taxon>
        <taxon>Nitrospira</taxon>
    </lineage>
</organism>
<protein>
    <recommendedName>
        <fullName evidence="2">UspA domain-containing protein</fullName>
    </recommendedName>
</protein>
<name>A0ABM8RLX3_9BACT</name>
<dbReference type="InterPro" id="IPR006016">
    <property type="entry name" value="UspA"/>
</dbReference>
<comment type="similarity">
    <text evidence="1">Belongs to the universal stress protein A family.</text>
</comment>
<comment type="caution">
    <text evidence="3">The sequence shown here is derived from an EMBL/GenBank/DDBJ whole genome shotgun (WGS) entry which is preliminary data.</text>
</comment>
<evidence type="ECO:0000259" key="2">
    <source>
        <dbReference type="Pfam" id="PF00582"/>
    </source>
</evidence>
<reference evidence="3 4" key="1">
    <citation type="submission" date="2021-02" db="EMBL/GenBank/DDBJ databases">
        <authorList>
            <person name="Han P."/>
        </authorList>
    </citation>
    <scope>NUCLEOTIDE SEQUENCE [LARGE SCALE GENOMIC DNA]</scope>
    <source>
        <strain evidence="3">Candidatus Nitrospira sp. ZN2</strain>
    </source>
</reference>
<dbReference type="EMBL" id="CAJNBJ010000016">
    <property type="protein sequence ID" value="CAE6760192.1"/>
    <property type="molecule type" value="Genomic_DNA"/>
</dbReference>
<feature type="domain" description="UspA" evidence="2">
    <location>
        <begin position="148"/>
        <end position="285"/>
    </location>
</feature>
<dbReference type="Proteomes" id="UP000675880">
    <property type="component" value="Unassembled WGS sequence"/>
</dbReference>
<dbReference type="InterPro" id="IPR006015">
    <property type="entry name" value="Universal_stress_UspA"/>
</dbReference>
<evidence type="ECO:0000313" key="3">
    <source>
        <dbReference type="EMBL" id="CAE6760192.1"/>
    </source>
</evidence>
<gene>
    <name evidence="3" type="ORF">NSPZN2_30606</name>
</gene>
<dbReference type="PANTHER" id="PTHR31964">
    <property type="entry name" value="ADENINE NUCLEOTIDE ALPHA HYDROLASES-LIKE SUPERFAMILY PROTEIN"/>
    <property type="match status" value="1"/>
</dbReference>
<dbReference type="Gene3D" id="3.40.50.620">
    <property type="entry name" value="HUPs"/>
    <property type="match status" value="2"/>
</dbReference>